<dbReference type="InterPro" id="IPR017945">
    <property type="entry name" value="DHBP_synth_RibB-like_a/b_dom"/>
</dbReference>
<evidence type="ECO:0000256" key="7">
    <source>
        <dbReference type="ARBA" id="ARBA00022695"/>
    </source>
</evidence>
<evidence type="ECO:0000256" key="9">
    <source>
        <dbReference type="ARBA" id="ARBA00022840"/>
    </source>
</evidence>
<gene>
    <name evidence="14" type="ORF">H9X71_05435</name>
</gene>
<evidence type="ECO:0000256" key="10">
    <source>
        <dbReference type="ARBA" id="ARBA00029774"/>
    </source>
</evidence>
<accession>A0A7L7Z6D4</accession>
<evidence type="ECO:0000256" key="4">
    <source>
        <dbReference type="ARBA" id="ARBA00022490"/>
    </source>
</evidence>
<keyword evidence="9" id="KW-0067">ATP-binding</keyword>
<evidence type="ECO:0000259" key="13">
    <source>
        <dbReference type="PROSITE" id="PS51163"/>
    </source>
</evidence>
<sequence length="324" mass="32917">MARIYDCSVDTDLLTGMRLARQAVGRGEVVVIPTDTVYGVAADAFNPEAVQRLLDAKGRGRDAPPPVLIPGQSTLDALADFVPDVVRRLVDEFWPGGLTVILVAQPSLVWDLGETRGTVALRMPANSFALELLAETGPLAVSSANKTGRPAAATAQEAAEQLDDAVSIFLDGGAAGGAASTIVDASRVTQAGGRVRIVREGAVTRAQIQQLIGDELEPVVAAPSEPEARDADADAAAADAPAEADRPDEVEAPRGIASGAERTDGSADPAAVAAPAAEAPAAGPTYPAFVEPDAEPASAAPADAQPADAPSSAEPPADPPAHPR</sequence>
<feature type="compositionally biased region" description="Low complexity" evidence="12">
    <location>
        <begin position="295"/>
        <end position="315"/>
    </location>
</feature>
<dbReference type="InterPro" id="IPR050156">
    <property type="entry name" value="TC-AMP_synthase_SUA5"/>
</dbReference>
<keyword evidence="6" id="KW-0819">tRNA processing</keyword>
<evidence type="ECO:0000256" key="8">
    <source>
        <dbReference type="ARBA" id="ARBA00022741"/>
    </source>
</evidence>
<evidence type="ECO:0000256" key="5">
    <source>
        <dbReference type="ARBA" id="ARBA00022679"/>
    </source>
</evidence>
<dbReference type="EMBL" id="CP061274">
    <property type="protein sequence ID" value="QOD45205.1"/>
    <property type="molecule type" value="Genomic_DNA"/>
</dbReference>
<dbReference type="KEGG" id="czh:H9X71_05435"/>
<evidence type="ECO:0000313" key="15">
    <source>
        <dbReference type="Proteomes" id="UP000516660"/>
    </source>
</evidence>
<dbReference type="PANTHER" id="PTHR17490:SF16">
    <property type="entry name" value="THREONYLCARBAMOYL-AMP SYNTHASE"/>
    <property type="match status" value="1"/>
</dbReference>
<dbReference type="PROSITE" id="PS51163">
    <property type="entry name" value="YRDC"/>
    <property type="match status" value="1"/>
</dbReference>
<evidence type="ECO:0000313" key="14">
    <source>
        <dbReference type="EMBL" id="QOD45205.1"/>
    </source>
</evidence>
<protein>
    <recommendedName>
        <fullName evidence="10">L-threonylcarbamoyladenylate synthase</fullName>
        <ecNumber evidence="3">2.7.7.87</ecNumber>
    </recommendedName>
    <alternativeName>
        <fullName evidence="10">L-threonylcarbamoyladenylate synthase</fullName>
    </alternativeName>
</protein>
<keyword evidence="15" id="KW-1185">Reference proteome</keyword>
<dbReference type="GO" id="GO:0000049">
    <property type="term" value="F:tRNA binding"/>
    <property type="evidence" value="ECO:0007669"/>
    <property type="project" value="TreeGrafter"/>
</dbReference>
<dbReference type="NCBIfam" id="TIGR00057">
    <property type="entry name" value="L-threonylcarbamoyladenylate synthase"/>
    <property type="match status" value="1"/>
</dbReference>
<keyword evidence="8" id="KW-0547">Nucleotide-binding</keyword>
<evidence type="ECO:0000256" key="3">
    <source>
        <dbReference type="ARBA" id="ARBA00012584"/>
    </source>
</evidence>
<dbReference type="PANTHER" id="PTHR17490">
    <property type="entry name" value="SUA5"/>
    <property type="match status" value="1"/>
</dbReference>
<dbReference type="AlphaFoldDB" id="A0A7L7Z6D4"/>
<dbReference type="Gene3D" id="3.90.870.10">
    <property type="entry name" value="DHBP synthase"/>
    <property type="match status" value="1"/>
</dbReference>
<proteinExistence type="inferred from homology"/>
<dbReference type="Proteomes" id="UP000516660">
    <property type="component" value="Chromosome"/>
</dbReference>
<dbReference type="EC" id="2.7.7.87" evidence="3"/>
<reference evidence="14 15" key="1">
    <citation type="submission" date="2020-08" db="EMBL/GenBank/DDBJ databases">
        <title>Description of Clavibacter zhangzhiyonge sp. nov., a phytopathogenic actinobacterium isolated from barley seeds, causing leaf brown spot and decline.</title>
        <authorList>
            <person name="Tian Q."/>
            <person name="Chuan J."/>
            <person name="Zhao W."/>
            <person name="Li X."/>
        </authorList>
    </citation>
    <scope>NUCLEOTIDE SEQUENCE [LARGE SCALE GENOMIC DNA]</scope>
    <source>
        <strain evidence="14 15">DM1</strain>
    </source>
</reference>
<evidence type="ECO:0000256" key="6">
    <source>
        <dbReference type="ARBA" id="ARBA00022694"/>
    </source>
</evidence>
<dbReference type="GO" id="GO:0005524">
    <property type="term" value="F:ATP binding"/>
    <property type="evidence" value="ECO:0007669"/>
    <property type="project" value="UniProtKB-KW"/>
</dbReference>
<keyword evidence="5" id="KW-0808">Transferase</keyword>
<evidence type="ECO:0000256" key="11">
    <source>
        <dbReference type="ARBA" id="ARBA00048366"/>
    </source>
</evidence>
<comment type="catalytic activity">
    <reaction evidence="11">
        <text>L-threonine + hydrogencarbonate + ATP = L-threonylcarbamoyladenylate + diphosphate + H2O</text>
        <dbReference type="Rhea" id="RHEA:36407"/>
        <dbReference type="ChEBI" id="CHEBI:15377"/>
        <dbReference type="ChEBI" id="CHEBI:17544"/>
        <dbReference type="ChEBI" id="CHEBI:30616"/>
        <dbReference type="ChEBI" id="CHEBI:33019"/>
        <dbReference type="ChEBI" id="CHEBI:57926"/>
        <dbReference type="ChEBI" id="CHEBI:73682"/>
        <dbReference type="EC" id="2.7.7.87"/>
    </reaction>
</comment>
<keyword evidence="7" id="KW-0548">Nucleotidyltransferase</keyword>
<dbReference type="GO" id="GO:0008033">
    <property type="term" value="P:tRNA processing"/>
    <property type="evidence" value="ECO:0007669"/>
    <property type="project" value="UniProtKB-KW"/>
</dbReference>
<evidence type="ECO:0000256" key="1">
    <source>
        <dbReference type="ARBA" id="ARBA00004496"/>
    </source>
</evidence>
<dbReference type="Pfam" id="PF01300">
    <property type="entry name" value="Sua5_yciO_yrdC"/>
    <property type="match status" value="1"/>
</dbReference>
<dbReference type="GO" id="GO:0006450">
    <property type="term" value="P:regulation of translational fidelity"/>
    <property type="evidence" value="ECO:0007669"/>
    <property type="project" value="TreeGrafter"/>
</dbReference>
<feature type="domain" description="YrdC-like" evidence="13">
    <location>
        <begin position="14"/>
        <end position="203"/>
    </location>
</feature>
<dbReference type="GO" id="GO:0061710">
    <property type="term" value="F:L-threonylcarbamoyladenylate synthase"/>
    <property type="evidence" value="ECO:0007669"/>
    <property type="project" value="UniProtKB-EC"/>
</dbReference>
<feature type="compositionally biased region" description="Basic and acidic residues" evidence="12">
    <location>
        <begin position="243"/>
        <end position="252"/>
    </location>
</feature>
<feature type="compositionally biased region" description="Low complexity" evidence="12">
    <location>
        <begin position="267"/>
        <end position="288"/>
    </location>
</feature>
<organism evidence="14 15">
    <name type="scientific">Clavibacter zhangzhiyongii</name>
    <dbReference type="NCBI Taxonomy" id="2768071"/>
    <lineage>
        <taxon>Bacteria</taxon>
        <taxon>Bacillati</taxon>
        <taxon>Actinomycetota</taxon>
        <taxon>Actinomycetes</taxon>
        <taxon>Micrococcales</taxon>
        <taxon>Microbacteriaceae</taxon>
        <taxon>Clavibacter</taxon>
    </lineage>
</organism>
<keyword evidence="4" id="KW-0963">Cytoplasm</keyword>
<evidence type="ECO:0000256" key="12">
    <source>
        <dbReference type="SAM" id="MobiDB-lite"/>
    </source>
</evidence>
<dbReference type="GO" id="GO:0003725">
    <property type="term" value="F:double-stranded RNA binding"/>
    <property type="evidence" value="ECO:0007669"/>
    <property type="project" value="InterPro"/>
</dbReference>
<dbReference type="InterPro" id="IPR006070">
    <property type="entry name" value="Sua5-like_dom"/>
</dbReference>
<name>A0A7L7Z6D4_9MICO</name>
<evidence type="ECO:0000256" key="2">
    <source>
        <dbReference type="ARBA" id="ARBA00007663"/>
    </source>
</evidence>
<comment type="subcellular location">
    <subcellularLocation>
        <location evidence="1">Cytoplasm</location>
    </subcellularLocation>
</comment>
<dbReference type="GO" id="GO:0005737">
    <property type="term" value="C:cytoplasm"/>
    <property type="evidence" value="ECO:0007669"/>
    <property type="project" value="UniProtKB-SubCell"/>
</dbReference>
<feature type="region of interest" description="Disordered" evidence="12">
    <location>
        <begin position="222"/>
        <end position="324"/>
    </location>
</feature>
<dbReference type="SUPFAM" id="SSF55821">
    <property type="entry name" value="YrdC/RibB"/>
    <property type="match status" value="1"/>
</dbReference>
<comment type="similarity">
    <text evidence="2">Belongs to the SUA5 family.</text>
</comment>